<organism evidence="1 2">
    <name type="scientific">Macrolepiota fuliginosa MF-IS2</name>
    <dbReference type="NCBI Taxonomy" id="1400762"/>
    <lineage>
        <taxon>Eukaryota</taxon>
        <taxon>Fungi</taxon>
        <taxon>Dikarya</taxon>
        <taxon>Basidiomycota</taxon>
        <taxon>Agaricomycotina</taxon>
        <taxon>Agaricomycetes</taxon>
        <taxon>Agaricomycetidae</taxon>
        <taxon>Agaricales</taxon>
        <taxon>Agaricineae</taxon>
        <taxon>Agaricaceae</taxon>
        <taxon>Macrolepiota</taxon>
    </lineage>
</organism>
<dbReference type="AlphaFoldDB" id="A0A9P6C5D0"/>
<reference evidence="1" key="1">
    <citation type="submission" date="2020-11" db="EMBL/GenBank/DDBJ databases">
        <authorList>
            <consortium name="DOE Joint Genome Institute"/>
            <person name="Ahrendt S."/>
            <person name="Riley R."/>
            <person name="Andreopoulos W."/>
            <person name="Labutti K."/>
            <person name="Pangilinan J."/>
            <person name="Ruiz-Duenas F.J."/>
            <person name="Barrasa J.M."/>
            <person name="Sanchez-Garcia M."/>
            <person name="Camarero S."/>
            <person name="Miyauchi S."/>
            <person name="Serrano A."/>
            <person name="Linde D."/>
            <person name="Babiker R."/>
            <person name="Drula E."/>
            <person name="Ayuso-Fernandez I."/>
            <person name="Pacheco R."/>
            <person name="Padilla G."/>
            <person name="Ferreira P."/>
            <person name="Barriuso J."/>
            <person name="Kellner H."/>
            <person name="Castanera R."/>
            <person name="Alfaro M."/>
            <person name="Ramirez L."/>
            <person name="Pisabarro A.G."/>
            <person name="Kuo A."/>
            <person name="Tritt A."/>
            <person name="Lipzen A."/>
            <person name="He G."/>
            <person name="Yan M."/>
            <person name="Ng V."/>
            <person name="Cullen D."/>
            <person name="Martin F."/>
            <person name="Rosso M.-N."/>
            <person name="Henrissat B."/>
            <person name="Hibbett D."/>
            <person name="Martinez A.T."/>
            <person name="Grigoriev I.V."/>
        </authorList>
    </citation>
    <scope>NUCLEOTIDE SEQUENCE</scope>
    <source>
        <strain evidence="1">MF-IS2</strain>
    </source>
</reference>
<feature type="non-terminal residue" evidence="1">
    <location>
        <position position="75"/>
    </location>
</feature>
<sequence length="75" mass="8725">MVKCPENHMTQALITHMMIVTRLVQGYDLRHQSVLVDLVVKNMSCSKEVTTLHSGTLLNNNTYRRVYRLLNLRLL</sequence>
<name>A0A9P6C5D0_9AGAR</name>
<protein>
    <submittedName>
        <fullName evidence="1">Uncharacterized protein</fullName>
    </submittedName>
</protein>
<accession>A0A9P6C5D0</accession>
<evidence type="ECO:0000313" key="1">
    <source>
        <dbReference type="EMBL" id="KAF9452317.1"/>
    </source>
</evidence>
<gene>
    <name evidence="1" type="ORF">P691DRAFT_804831</name>
</gene>
<keyword evidence="2" id="KW-1185">Reference proteome</keyword>
<evidence type="ECO:0000313" key="2">
    <source>
        <dbReference type="Proteomes" id="UP000807342"/>
    </source>
</evidence>
<comment type="caution">
    <text evidence="1">The sequence shown here is derived from an EMBL/GenBank/DDBJ whole genome shotgun (WGS) entry which is preliminary data.</text>
</comment>
<proteinExistence type="predicted"/>
<dbReference type="Proteomes" id="UP000807342">
    <property type="component" value="Unassembled WGS sequence"/>
</dbReference>
<dbReference type="EMBL" id="MU151072">
    <property type="protein sequence ID" value="KAF9452317.1"/>
    <property type="molecule type" value="Genomic_DNA"/>
</dbReference>